<name>A0A2T0SQ16_9BACT</name>
<comment type="caution">
    <text evidence="2">The sequence shown here is derived from an EMBL/GenBank/DDBJ whole genome shotgun (WGS) entry which is preliminary data.</text>
</comment>
<protein>
    <submittedName>
        <fullName evidence="2">Putative AbiEii toxin of type IV toxin-antitoxin system</fullName>
    </submittedName>
</protein>
<dbReference type="EMBL" id="PVTE01000014">
    <property type="protein sequence ID" value="PRY35511.1"/>
    <property type="molecule type" value="Genomic_DNA"/>
</dbReference>
<reference evidence="2 3" key="1">
    <citation type="submission" date="2018-03" db="EMBL/GenBank/DDBJ databases">
        <title>Genomic Encyclopedia of Archaeal and Bacterial Type Strains, Phase II (KMG-II): from individual species to whole genera.</title>
        <authorList>
            <person name="Goeker M."/>
        </authorList>
    </citation>
    <scope>NUCLEOTIDE SEQUENCE [LARGE SCALE GENOMIC DNA]</scope>
    <source>
        <strain evidence="2 3">DSM 28354</strain>
    </source>
</reference>
<dbReference type="SUPFAM" id="SSF52540">
    <property type="entry name" value="P-loop containing nucleoside triphosphate hydrolases"/>
    <property type="match status" value="1"/>
</dbReference>
<dbReference type="PANTHER" id="PTHR43581">
    <property type="entry name" value="ATP/GTP PHOSPHATASE"/>
    <property type="match status" value="1"/>
</dbReference>
<dbReference type="Gene3D" id="3.40.50.300">
    <property type="entry name" value="P-loop containing nucleotide triphosphate hydrolases"/>
    <property type="match status" value="1"/>
</dbReference>
<dbReference type="Proteomes" id="UP000238375">
    <property type="component" value="Unassembled WGS sequence"/>
</dbReference>
<feature type="domain" description="Endonuclease GajA/Old nuclease/RecF-like AAA" evidence="1">
    <location>
        <begin position="145"/>
        <end position="239"/>
    </location>
</feature>
<dbReference type="AlphaFoldDB" id="A0A2T0SQ16"/>
<dbReference type="PANTHER" id="PTHR43581:SF4">
    <property type="entry name" value="ATP_GTP PHOSPHATASE"/>
    <property type="match status" value="1"/>
</dbReference>
<dbReference type="InterPro" id="IPR027417">
    <property type="entry name" value="P-loop_NTPase"/>
</dbReference>
<gene>
    <name evidence="2" type="ORF">CLV58_11496</name>
</gene>
<sequence>MNYQAISSLFSDWKAGFLPEDGIRIQQTLTESYRDADVVLMRLVNYLDEIDEQGDRISRKLISDFDANAKLGLEVALPDVSRIVSLDRRLGRSFSILNLNPNIQFVRTNEISRDVNGLLWDKITLTHKQDLTIDALKIIEPDLDLINFVSGSKREERRALVKLRRHNFPIFLSSMGDGINRILTIILAMVNCENGYFLLDEFENGLHYSVQEQLWKVVFTVAERLNIQVFVTTHSYDCINAFANVLANEQYKKDFGYMIRLDNYDGDIEATLYDSEEVQTTTRVHVDPR</sequence>
<dbReference type="InterPro" id="IPR051396">
    <property type="entry name" value="Bact_Antivir_Def_Nuclease"/>
</dbReference>
<evidence type="ECO:0000313" key="2">
    <source>
        <dbReference type="EMBL" id="PRY35511.1"/>
    </source>
</evidence>
<evidence type="ECO:0000259" key="1">
    <source>
        <dbReference type="Pfam" id="PF13175"/>
    </source>
</evidence>
<dbReference type="InterPro" id="IPR041685">
    <property type="entry name" value="AAA_GajA/Old/RecF-like"/>
</dbReference>
<accession>A0A2T0SQ16</accession>
<proteinExistence type="predicted"/>
<organism evidence="2 3">
    <name type="scientific">Spirosoma oryzae</name>
    <dbReference type="NCBI Taxonomy" id="1469603"/>
    <lineage>
        <taxon>Bacteria</taxon>
        <taxon>Pseudomonadati</taxon>
        <taxon>Bacteroidota</taxon>
        <taxon>Cytophagia</taxon>
        <taxon>Cytophagales</taxon>
        <taxon>Cytophagaceae</taxon>
        <taxon>Spirosoma</taxon>
    </lineage>
</organism>
<keyword evidence="3" id="KW-1185">Reference proteome</keyword>
<dbReference type="Pfam" id="PF13175">
    <property type="entry name" value="AAA_15"/>
    <property type="match status" value="1"/>
</dbReference>
<evidence type="ECO:0000313" key="3">
    <source>
        <dbReference type="Proteomes" id="UP000238375"/>
    </source>
</evidence>